<protein>
    <recommendedName>
        <fullName evidence="1">DUF1990 domain-containing protein</fullName>
    </recommendedName>
</protein>
<evidence type="ECO:0000313" key="3">
    <source>
        <dbReference type="Proteomes" id="UP001500729"/>
    </source>
</evidence>
<name>A0ABP3PCN3_SACER</name>
<reference evidence="3" key="1">
    <citation type="journal article" date="2019" name="Int. J. Syst. Evol. Microbiol.">
        <title>The Global Catalogue of Microorganisms (GCM) 10K type strain sequencing project: providing services to taxonomists for standard genome sequencing and annotation.</title>
        <authorList>
            <consortium name="The Broad Institute Genomics Platform"/>
            <consortium name="The Broad Institute Genome Sequencing Center for Infectious Disease"/>
            <person name="Wu L."/>
            <person name="Ma J."/>
        </authorList>
    </citation>
    <scope>NUCLEOTIDE SEQUENCE [LARGE SCALE GENOMIC DNA]</scope>
    <source>
        <strain evidence="3">JCM 10303</strain>
    </source>
</reference>
<comment type="caution">
    <text evidence="2">The sequence shown here is derived from an EMBL/GenBank/DDBJ whole genome shotgun (WGS) entry which is preliminary data.</text>
</comment>
<dbReference type="EMBL" id="BAAAGS010000115">
    <property type="protein sequence ID" value="GAA0564858.1"/>
    <property type="molecule type" value="Genomic_DNA"/>
</dbReference>
<evidence type="ECO:0000313" key="2">
    <source>
        <dbReference type="EMBL" id="GAA0564858.1"/>
    </source>
</evidence>
<proteinExistence type="predicted"/>
<sequence length="240" mass="27318">MRSRLLGGVDYASALRGLRHRRVNFSADEVSAPAWHFDTHRHHIALEHPGPPAPGGAWESARELIRDYEFSPPEIVRAVYDRRSPLLGRDMLLEGRFHGARFHMGVRVTAVTDEVRGNSQRVWGWSYETLEGHLERGRLSYEVVKNLRTGVVWFVIRGFSRVSPDVGPLLRLGWRLFGRRTQLRFYARCGARLRGLVRLRMAGVAITPNTFGESRLVLVPSGTRPGMGDRLGLRWHHPST</sequence>
<organism evidence="2 3">
    <name type="scientific">Saccharopolyspora erythraea</name>
    <name type="common">Streptomyces erythraeus</name>
    <dbReference type="NCBI Taxonomy" id="1836"/>
    <lineage>
        <taxon>Bacteria</taxon>
        <taxon>Bacillati</taxon>
        <taxon>Actinomycetota</taxon>
        <taxon>Actinomycetes</taxon>
        <taxon>Pseudonocardiales</taxon>
        <taxon>Pseudonocardiaceae</taxon>
        <taxon>Saccharopolyspora</taxon>
    </lineage>
</organism>
<feature type="domain" description="DUF1990" evidence="1">
    <location>
        <begin position="32"/>
        <end position="190"/>
    </location>
</feature>
<keyword evidence="3" id="KW-1185">Reference proteome</keyword>
<dbReference type="InterPro" id="IPR018960">
    <property type="entry name" value="DUF1990"/>
</dbReference>
<evidence type="ECO:0000259" key="1">
    <source>
        <dbReference type="Pfam" id="PF09348"/>
    </source>
</evidence>
<dbReference type="RefSeq" id="WP_009950069.1">
    <property type="nucleotide sequence ID" value="NZ_BAAAGS010000115.1"/>
</dbReference>
<dbReference type="Proteomes" id="UP001500729">
    <property type="component" value="Unassembled WGS sequence"/>
</dbReference>
<dbReference type="Pfam" id="PF09348">
    <property type="entry name" value="DUF1990"/>
    <property type="match status" value="1"/>
</dbReference>
<accession>A0ABP3PCN3</accession>
<gene>
    <name evidence="2" type="ORF">GCM10009533_70910</name>
</gene>